<dbReference type="Proteomes" id="UP000184196">
    <property type="component" value="Unassembled WGS sequence"/>
</dbReference>
<feature type="domain" description="FtsX extracellular" evidence="15">
    <location>
        <begin position="59"/>
        <end position="152"/>
    </location>
</feature>
<feature type="transmembrane region" description="Helical" evidence="13">
    <location>
        <begin position="168"/>
        <end position="197"/>
    </location>
</feature>
<evidence type="ECO:0000256" key="8">
    <source>
        <dbReference type="ARBA" id="ARBA00022692"/>
    </source>
</evidence>
<accession>A0A1M4SBB8</accession>
<evidence type="ECO:0000256" key="3">
    <source>
        <dbReference type="ARBA" id="ARBA00011160"/>
    </source>
</evidence>
<evidence type="ECO:0000256" key="12">
    <source>
        <dbReference type="PIRNR" id="PIRNR003097"/>
    </source>
</evidence>
<dbReference type="AlphaFoldDB" id="A0A1M4SBB8"/>
<comment type="function">
    <text evidence="12">Part of the ABC transporter FtsEX involved in asymmetric cellular division facilitating the initiation of sporulation.</text>
</comment>
<reference evidence="17" key="1">
    <citation type="submission" date="2016-11" db="EMBL/GenBank/DDBJ databases">
        <authorList>
            <person name="Varghese N."/>
            <person name="Submissions S."/>
        </authorList>
    </citation>
    <scope>NUCLEOTIDE SEQUENCE [LARGE SCALE GENOMIC DNA]</scope>
    <source>
        <strain evidence="17">DSM 11792</strain>
    </source>
</reference>
<comment type="subcellular location">
    <subcellularLocation>
        <location evidence="1">Cell inner membrane</location>
        <topology evidence="1">Multi-pass membrane protein</topology>
    </subcellularLocation>
    <subcellularLocation>
        <location evidence="12">Cell membrane</location>
    </subcellularLocation>
</comment>
<keyword evidence="5 12" id="KW-1003">Cell membrane</keyword>
<dbReference type="InterPro" id="IPR004513">
    <property type="entry name" value="FtsX"/>
</dbReference>
<evidence type="ECO:0000313" key="16">
    <source>
        <dbReference type="EMBL" id="SHE29490.1"/>
    </source>
</evidence>
<dbReference type="EMBL" id="FQUW01000004">
    <property type="protein sequence ID" value="SHE29490.1"/>
    <property type="molecule type" value="Genomic_DNA"/>
</dbReference>
<comment type="similarity">
    <text evidence="2 12">Belongs to the ABC-4 integral membrane protein family. FtsX subfamily.</text>
</comment>
<feature type="transmembrane region" description="Helical" evidence="13">
    <location>
        <begin position="218"/>
        <end position="245"/>
    </location>
</feature>
<feature type="domain" description="ABC3 transporter permease C-terminal" evidence="14">
    <location>
        <begin position="176"/>
        <end position="294"/>
    </location>
</feature>
<proteinExistence type="inferred from homology"/>
<evidence type="ECO:0000256" key="7">
    <source>
        <dbReference type="ARBA" id="ARBA00022618"/>
    </source>
</evidence>
<comment type="subunit">
    <text evidence="3">Forms a membrane-associated complex with FtsE.</text>
</comment>
<dbReference type="InterPro" id="IPR003838">
    <property type="entry name" value="ABC3_permease_C"/>
</dbReference>
<sequence>MRIRTIAYYFREAFLSIFRNGWLSLAAAATVAISLVILGCSLLVVVNTDRLADQLESSVEISAFLKDGLEQEEIRELNDKIRFLPGVVEVQFVPKEEALQEMRRSFGSRQDILDGLEDDNPLPDTFRIKTRRADQVVEVARKISSLDGVEDVRYGQGLVERLVVVTRWIRVVGVGAMILVGAAAIFLISTTIRLSVFARRREIGIMKYLGATNWFVRFPFLIEGMVLGLLGSLLAAALVYTGYLSLVEHMARAMPFIPLVSDGQVIFRLLAALVGLGLGIGALGSTISIHRFLNV</sequence>
<dbReference type="Pfam" id="PF02687">
    <property type="entry name" value="FtsX"/>
    <property type="match status" value="1"/>
</dbReference>
<gene>
    <name evidence="16" type="ORF">SAMN02745218_00069</name>
</gene>
<dbReference type="GO" id="GO:0005886">
    <property type="term" value="C:plasma membrane"/>
    <property type="evidence" value="ECO:0007669"/>
    <property type="project" value="UniProtKB-SubCell"/>
</dbReference>
<evidence type="ECO:0000259" key="14">
    <source>
        <dbReference type="Pfam" id="PF02687"/>
    </source>
</evidence>
<evidence type="ECO:0000256" key="2">
    <source>
        <dbReference type="ARBA" id="ARBA00007379"/>
    </source>
</evidence>
<keyword evidence="6" id="KW-0997">Cell inner membrane</keyword>
<dbReference type="OrthoDB" id="9812531at2"/>
<dbReference type="PANTHER" id="PTHR47755:SF1">
    <property type="entry name" value="CELL DIVISION PROTEIN FTSX"/>
    <property type="match status" value="1"/>
</dbReference>
<dbReference type="NCBIfam" id="TIGR00439">
    <property type="entry name" value="FtsX_Gneg"/>
    <property type="match status" value="1"/>
</dbReference>
<name>A0A1M4SBB8_9FIRM</name>
<dbReference type="InterPro" id="IPR040690">
    <property type="entry name" value="FtsX_ECD"/>
</dbReference>
<evidence type="ECO:0000256" key="13">
    <source>
        <dbReference type="SAM" id="Phobius"/>
    </source>
</evidence>
<keyword evidence="10 12" id="KW-0472">Membrane</keyword>
<dbReference type="GO" id="GO:0051301">
    <property type="term" value="P:cell division"/>
    <property type="evidence" value="ECO:0007669"/>
    <property type="project" value="UniProtKB-KW"/>
</dbReference>
<evidence type="ECO:0000313" key="17">
    <source>
        <dbReference type="Proteomes" id="UP000184196"/>
    </source>
</evidence>
<dbReference type="NCBIfam" id="NF038347">
    <property type="entry name" value="FtsX_Gpos"/>
    <property type="match status" value="1"/>
</dbReference>
<keyword evidence="11 12" id="KW-0131">Cell cycle</keyword>
<evidence type="ECO:0000256" key="9">
    <source>
        <dbReference type="ARBA" id="ARBA00022989"/>
    </source>
</evidence>
<evidence type="ECO:0000256" key="4">
    <source>
        <dbReference type="ARBA" id="ARBA00021907"/>
    </source>
</evidence>
<keyword evidence="8 13" id="KW-0812">Transmembrane</keyword>
<evidence type="ECO:0000256" key="11">
    <source>
        <dbReference type="ARBA" id="ARBA00023306"/>
    </source>
</evidence>
<evidence type="ECO:0000256" key="10">
    <source>
        <dbReference type="ARBA" id="ARBA00023136"/>
    </source>
</evidence>
<dbReference type="RefSeq" id="WP_073162343.1">
    <property type="nucleotide sequence ID" value="NZ_FQUW01000004.1"/>
</dbReference>
<evidence type="ECO:0000256" key="1">
    <source>
        <dbReference type="ARBA" id="ARBA00004429"/>
    </source>
</evidence>
<protein>
    <recommendedName>
        <fullName evidence="4 12">Cell division protein FtsX</fullName>
    </recommendedName>
</protein>
<evidence type="ECO:0000256" key="6">
    <source>
        <dbReference type="ARBA" id="ARBA00022519"/>
    </source>
</evidence>
<dbReference type="PANTHER" id="PTHR47755">
    <property type="entry name" value="CELL DIVISION PROTEIN FTSX"/>
    <property type="match status" value="1"/>
</dbReference>
<dbReference type="Gene3D" id="3.30.70.3040">
    <property type="match status" value="1"/>
</dbReference>
<dbReference type="InterPro" id="IPR058204">
    <property type="entry name" value="FtsX_firmicutes-type"/>
</dbReference>
<dbReference type="InterPro" id="IPR047590">
    <property type="entry name" value="FtsX_proteobact-type"/>
</dbReference>
<organism evidence="16 17">
    <name type="scientific">Desulfofundulus australicus DSM 11792</name>
    <dbReference type="NCBI Taxonomy" id="1121425"/>
    <lineage>
        <taxon>Bacteria</taxon>
        <taxon>Bacillati</taxon>
        <taxon>Bacillota</taxon>
        <taxon>Clostridia</taxon>
        <taxon>Eubacteriales</taxon>
        <taxon>Peptococcaceae</taxon>
        <taxon>Desulfofundulus</taxon>
    </lineage>
</organism>
<keyword evidence="7 12" id="KW-0132">Cell division</keyword>
<feature type="transmembrane region" description="Helical" evidence="13">
    <location>
        <begin position="265"/>
        <end position="289"/>
    </location>
</feature>
<dbReference type="PIRSF" id="PIRSF003097">
    <property type="entry name" value="FtsX"/>
    <property type="match status" value="1"/>
</dbReference>
<keyword evidence="9 13" id="KW-1133">Transmembrane helix</keyword>
<evidence type="ECO:0000256" key="5">
    <source>
        <dbReference type="ARBA" id="ARBA00022475"/>
    </source>
</evidence>
<dbReference type="Pfam" id="PF18075">
    <property type="entry name" value="FtsX_ECD"/>
    <property type="match status" value="1"/>
</dbReference>
<keyword evidence="17" id="KW-1185">Reference proteome</keyword>
<feature type="transmembrane region" description="Helical" evidence="13">
    <location>
        <begin position="21"/>
        <end position="46"/>
    </location>
</feature>
<evidence type="ECO:0000259" key="15">
    <source>
        <dbReference type="Pfam" id="PF18075"/>
    </source>
</evidence>